<gene>
    <name evidence="5" type="ORF">ZOSMA_30G00580</name>
</gene>
<reference evidence="6" key="1">
    <citation type="journal article" date="2016" name="Nature">
        <title>The genome of the seagrass Zostera marina reveals angiosperm adaptation to the sea.</title>
        <authorList>
            <person name="Olsen J.L."/>
            <person name="Rouze P."/>
            <person name="Verhelst B."/>
            <person name="Lin Y.-C."/>
            <person name="Bayer T."/>
            <person name="Collen J."/>
            <person name="Dattolo E."/>
            <person name="De Paoli E."/>
            <person name="Dittami S."/>
            <person name="Maumus F."/>
            <person name="Michel G."/>
            <person name="Kersting A."/>
            <person name="Lauritano C."/>
            <person name="Lohaus R."/>
            <person name="Toepel M."/>
            <person name="Tonon T."/>
            <person name="Vanneste K."/>
            <person name="Amirebrahimi M."/>
            <person name="Brakel J."/>
            <person name="Bostroem C."/>
            <person name="Chovatia M."/>
            <person name="Grimwood J."/>
            <person name="Jenkins J.W."/>
            <person name="Jueterbock A."/>
            <person name="Mraz A."/>
            <person name="Stam W.T."/>
            <person name="Tice H."/>
            <person name="Bornberg-Bauer E."/>
            <person name="Green P.J."/>
            <person name="Pearson G.A."/>
            <person name="Procaccini G."/>
            <person name="Duarte C.M."/>
            <person name="Schmutz J."/>
            <person name="Reusch T.B.H."/>
            <person name="Van de Peer Y."/>
        </authorList>
    </citation>
    <scope>NUCLEOTIDE SEQUENCE [LARGE SCALE GENOMIC DNA]</scope>
    <source>
        <strain evidence="6">cv. Finnish</strain>
    </source>
</reference>
<evidence type="ECO:0000256" key="1">
    <source>
        <dbReference type="ARBA" id="ARBA00008068"/>
    </source>
</evidence>
<dbReference type="Pfam" id="PF03321">
    <property type="entry name" value="GH3"/>
    <property type="match status" value="1"/>
</dbReference>
<dbReference type="OrthoDB" id="10004661at2759"/>
<dbReference type="EMBL" id="LFYR01001011">
    <property type="protein sequence ID" value="KMZ65778.1"/>
    <property type="molecule type" value="Genomic_DNA"/>
</dbReference>
<dbReference type="GO" id="GO:0005737">
    <property type="term" value="C:cytoplasm"/>
    <property type="evidence" value="ECO:0000318"/>
    <property type="project" value="GO_Central"/>
</dbReference>
<feature type="domain" description="GH3 middle" evidence="3">
    <location>
        <begin position="346"/>
        <end position="420"/>
    </location>
</feature>
<dbReference type="OMA" id="LEECATC"/>
<dbReference type="PANTHER" id="PTHR31901">
    <property type="entry name" value="GH3 DOMAIN-CONTAINING PROTEIN"/>
    <property type="match status" value="1"/>
</dbReference>
<evidence type="ECO:0000259" key="3">
    <source>
        <dbReference type="Pfam" id="PF23571"/>
    </source>
</evidence>
<sequence length="572" mass="63650">MGGFNKLQHTDIDEFEIITKNAVGVQKETLGRILKENAESEYLLNHGLAGRTDTESFKSCIPLATHKDFESYIQRIADGDSPSSILTTKPITQISLSSGTTQGKPKFIPFNDRILNDTMEIYKTSNAYRHREYPLTRGKGLQLVYAGKQARTKGGVILSTATTHVFSSEEYRKIIHKTHCSPEEVVFGYDFQQSTYCHLLCALLNSDEVEFVFSKFGHSIVQAFRTFEQIWEQLCSDIREGVLSKLITAPAMRTAVSKLLRRPDPDLATSIESKCRNLTDWYGVIPTLFPNSKYVYGILTGAMEPYLNKLRHYAGDLPLVSAYYGASEGWIGACIDPTDPPETATYTILPHIGYFEFIPILKDNQGATSRPVLGIEDLVVGKEYEILITNSAGLYRYNIGDVVRVSGFHNAAPKLKFVCRRNVLLSINIDKNSEKDIQIAVDEVGKVLKSSKCEVVDFTSYADRSSQPGHYVVFLEINGKASERVLEECATCMDLSFLDAGYLSSRKTNGIGALEIRVVRNGTFGKILDHYTSAGAAVSQFKTPRCIGAANEKVLDILTAGVEDRYFSNAFK</sequence>
<dbReference type="PANTHER" id="PTHR31901:SF5">
    <property type="entry name" value="JASMONOYL--L-AMINO ACID SYNTHETASE JAR1"/>
    <property type="match status" value="1"/>
</dbReference>
<dbReference type="STRING" id="29655.A0A0K9P9M4"/>
<dbReference type="Pfam" id="PF23572">
    <property type="entry name" value="GH3_C"/>
    <property type="match status" value="1"/>
</dbReference>
<feature type="domain" description="GH3 C-terminal" evidence="4">
    <location>
        <begin position="436"/>
        <end position="547"/>
    </location>
</feature>
<comment type="caution">
    <text evidence="5">The sequence shown here is derived from an EMBL/GenBank/DDBJ whole genome shotgun (WGS) entry which is preliminary data.</text>
</comment>
<dbReference type="GO" id="GO:0016881">
    <property type="term" value="F:acid-amino acid ligase activity"/>
    <property type="evidence" value="ECO:0000318"/>
    <property type="project" value="GO_Central"/>
</dbReference>
<evidence type="ECO:0000313" key="5">
    <source>
        <dbReference type="EMBL" id="KMZ65778.1"/>
    </source>
</evidence>
<dbReference type="Pfam" id="PF23571">
    <property type="entry name" value="GH3_M"/>
    <property type="match status" value="1"/>
</dbReference>
<dbReference type="AlphaFoldDB" id="A0A0K9P9M4"/>
<protein>
    <submittedName>
        <fullName evidence="5">Putative indole-3-acetic acid-amido synthetase GH3.5</fullName>
    </submittedName>
</protein>
<evidence type="ECO:0000259" key="4">
    <source>
        <dbReference type="Pfam" id="PF23572"/>
    </source>
</evidence>
<keyword evidence="6" id="KW-1185">Reference proteome</keyword>
<name>A0A0K9P9M4_ZOSMR</name>
<comment type="similarity">
    <text evidence="1">Belongs to the IAA-amido conjugating enzyme family.</text>
</comment>
<dbReference type="InterPro" id="IPR055377">
    <property type="entry name" value="GH3_M"/>
</dbReference>
<dbReference type="InterPro" id="IPR004993">
    <property type="entry name" value="GH3"/>
</dbReference>
<keyword evidence="2" id="KW-0436">Ligase</keyword>
<proteinExistence type="inferred from homology"/>
<accession>A0A0K9P9M4</accession>
<evidence type="ECO:0000313" key="6">
    <source>
        <dbReference type="Proteomes" id="UP000036987"/>
    </source>
</evidence>
<evidence type="ECO:0000256" key="2">
    <source>
        <dbReference type="ARBA" id="ARBA00022598"/>
    </source>
</evidence>
<dbReference type="Proteomes" id="UP000036987">
    <property type="component" value="Unassembled WGS sequence"/>
</dbReference>
<dbReference type="InterPro" id="IPR055378">
    <property type="entry name" value="GH3_C"/>
</dbReference>
<organism evidence="5 6">
    <name type="scientific">Zostera marina</name>
    <name type="common">Eelgrass</name>
    <dbReference type="NCBI Taxonomy" id="29655"/>
    <lineage>
        <taxon>Eukaryota</taxon>
        <taxon>Viridiplantae</taxon>
        <taxon>Streptophyta</taxon>
        <taxon>Embryophyta</taxon>
        <taxon>Tracheophyta</taxon>
        <taxon>Spermatophyta</taxon>
        <taxon>Magnoliopsida</taxon>
        <taxon>Liliopsida</taxon>
        <taxon>Zosteraceae</taxon>
        <taxon>Zostera</taxon>
    </lineage>
</organism>